<gene>
    <name evidence="1" type="ORF">SAMN04487945_1217</name>
</gene>
<dbReference type="STRING" id="355548.SAMN04487945_1217"/>
<protein>
    <submittedName>
        <fullName evidence="1">GYD domain-containing protein</fullName>
    </submittedName>
</protein>
<dbReference type="AlphaFoldDB" id="A0A1I0NXM4"/>
<dbReference type="OrthoDB" id="35699at2157"/>
<accession>A0A1I0NXM4</accession>
<dbReference type="InterPro" id="IPR014845">
    <property type="entry name" value="GYD/TTHA1554"/>
</dbReference>
<evidence type="ECO:0000313" key="1">
    <source>
        <dbReference type="EMBL" id="SEW06298.1"/>
    </source>
</evidence>
<sequence>MPTYAAFANVETGQFQNAQELASIWGDLRQDLETRDCDLRDAYVLLGERDVLLLFDATDRQAALEASIAAERYGIELQTMEATHVDELGRLVEDGT</sequence>
<keyword evidence="2" id="KW-1185">Reference proteome</keyword>
<dbReference type="Proteomes" id="UP000198518">
    <property type="component" value="Unassembled WGS sequence"/>
</dbReference>
<dbReference type="EMBL" id="FOJA01000001">
    <property type="protein sequence ID" value="SEW06298.1"/>
    <property type="molecule type" value="Genomic_DNA"/>
</dbReference>
<proteinExistence type="predicted"/>
<dbReference type="Pfam" id="PF08734">
    <property type="entry name" value="GYD"/>
    <property type="match status" value="1"/>
</dbReference>
<dbReference type="RefSeq" id="WP_089668463.1">
    <property type="nucleotide sequence ID" value="NZ_FOJA01000001.1"/>
</dbReference>
<reference evidence="1 2" key="1">
    <citation type="submission" date="2016-10" db="EMBL/GenBank/DDBJ databases">
        <authorList>
            <person name="de Groot N.N."/>
        </authorList>
    </citation>
    <scope>NUCLEOTIDE SEQUENCE [LARGE SCALE GENOMIC DNA]</scope>
    <source>
        <strain evidence="1 2">CGMCC 1.5337</strain>
    </source>
</reference>
<name>A0A1I0NXM4_9EURY</name>
<organism evidence="1 2">
    <name type="scientific">Halobacterium jilantaiense</name>
    <dbReference type="NCBI Taxonomy" id="355548"/>
    <lineage>
        <taxon>Archaea</taxon>
        <taxon>Methanobacteriati</taxon>
        <taxon>Methanobacteriota</taxon>
        <taxon>Stenosarchaea group</taxon>
        <taxon>Halobacteria</taxon>
        <taxon>Halobacteriales</taxon>
        <taxon>Halobacteriaceae</taxon>
        <taxon>Halobacterium</taxon>
    </lineage>
</organism>
<evidence type="ECO:0000313" key="2">
    <source>
        <dbReference type="Proteomes" id="UP000198518"/>
    </source>
</evidence>